<dbReference type="OrthoDB" id="423576at2759"/>
<sequence length="918" mass="103820">MKRVHVTRCFYRPVPRSRLFPSRLIHSADSTYRPSGYPRWQSSDSKPIKASILGSSRCLLPGHLSAVLDGVANAARKGAEELMPLRNCLQRQFQCRSPSLWLATFKQDLGEEGTLLQLAKVTLGVAILRARSRLKQEASTNEIGFVWQMLYDALTATGEDTESFRLSRSAQGFIAIPLCSHVKNGRIEELFRLHVWLPDGQRGTSGFSVHSHQPHAQSWILAGTSVDHSKEVASAYKTHQSFSKVINTHRYMHPELVRSTTHTANMSYTIGPGEFHRTEVARDRLHATLFFFDSSRGFVDDAPVLGPAHQESSVQVREVEAHSPASLAKAVHALRCWERFMQQSVENEQKTDSEASLRALTKALRVCHESPILSKVPYYRSKVLIDLSRVHRSMGVYQKAAELAKRVMSEEPATGVLHLQASNELGIISRHLDDLQISKDLFQEQHGHAIKACDETERCRSTLNLGISNYLLFKSNENSKLLGLAEDQLRESVRLARGLGKHMKGGNLTDVQTLEAVALARLSLCYSARDKHREAVDVTRLSVGLTRSISDPFVHAMSYFLHSRALRYVGEEEKALAMVSASKAMSPIIAFCRQPSQEHCGFLRELLEMNANFDIQDQHGYSPLDYVTSNEHIDARNIVMQALKRNLLNTGAHADVNLEIERRRSEAILRMTYREMFQDKIRPVLTACSASVRDIRVAYDRAVDPEKGKTITFDRLKYVRYAELMRFGRFPRSSDGVVEEYSVKSTVQHVVFISYRWTTRDPWGKAPDDNERRLYHKTMAAIQGFLDSHPGMDADNLGIWIDVCCIDQDNPLQGIASLPLVVPQCDALISLVDEGYHDRAWCSIEVMIIHALRQAYGIHEWFQHVEQAKDSSDAQQAANYHLREGPACAEGDLSSKKLRCQHDMERVLFLERQIRLLC</sequence>
<dbReference type="InterPro" id="IPR011990">
    <property type="entry name" value="TPR-like_helical_dom_sf"/>
</dbReference>
<name>A0A6A6FIX6_9PEZI</name>
<accession>A0A6A6FIX6</accession>
<proteinExistence type="predicted"/>
<dbReference type="Proteomes" id="UP000799539">
    <property type="component" value="Unassembled WGS sequence"/>
</dbReference>
<evidence type="ECO:0000313" key="1">
    <source>
        <dbReference type="EMBL" id="KAF2213419.1"/>
    </source>
</evidence>
<dbReference type="EMBL" id="ML992670">
    <property type="protein sequence ID" value="KAF2213419.1"/>
    <property type="molecule type" value="Genomic_DNA"/>
</dbReference>
<dbReference type="Gene3D" id="1.25.40.10">
    <property type="entry name" value="Tetratricopeptide repeat domain"/>
    <property type="match status" value="1"/>
</dbReference>
<keyword evidence="2" id="KW-1185">Reference proteome</keyword>
<evidence type="ECO:0000313" key="2">
    <source>
        <dbReference type="Proteomes" id="UP000799539"/>
    </source>
</evidence>
<dbReference type="AlphaFoldDB" id="A0A6A6FIX6"/>
<organism evidence="1 2">
    <name type="scientific">Cercospora zeae-maydis SCOH1-5</name>
    <dbReference type="NCBI Taxonomy" id="717836"/>
    <lineage>
        <taxon>Eukaryota</taxon>
        <taxon>Fungi</taxon>
        <taxon>Dikarya</taxon>
        <taxon>Ascomycota</taxon>
        <taxon>Pezizomycotina</taxon>
        <taxon>Dothideomycetes</taxon>
        <taxon>Dothideomycetidae</taxon>
        <taxon>Mycosphaerellales</taxon>
        <taxon>Mycosphaerellaceae</taxon>
        <taxon>Cercospora</taxon>
    </lineage>
</organism>
<reference evidence="1" key="1">
    <citation type="journal article" date="2020" name="Stud. Mycol.">
        <title>101 Dothideomycetes genomes: a test case for predicting lifestyles and emergence of pathogens.</title>
        <authorList>
            <person name="Haridas S."/>
            <person name="Albert R."/>
            <person name="Binder M."/>
            <person name="Bloem J."/>
            <person name="Labutti K."/>
            <person name="Salamov A."/>
            <person name="Andreopoulos B."/>
            <person name="Baker S."/>
            <person name="Barry K."/>
            <person name="Bills G."/>
            <person name="Bluhm B."/>
            <person name="Cannon C."/>
            <person name="Castanera R."/>
            <person name="Culley D."/>
            <person name="Daum C."/>
            <person name="Ezra D."/>
            <person name="Gonzalez J."/>
            <person name="Henrissat B."/>
            <person name="Kuo A."/>
            <person name="Liang C."/>
            <person name="Lipzen A."/>
            <person name="Lutzoni F."/>
            <person name="Magnuson J."/>
            <person name="Mondo S."/>
            <person name="Nolan M."/>
            <person name="Ohm R."/>
            <person name="Pangilinan J."/>
            <person name="Park H.-J."/>
            <person name="Ramirez L."/>
            <person name="Alfaro M."/>
            <person name="Sun H."/>
            <person name="Tritt A."/>
            <person name="Yoshinaga Y."/>
            <person name="Zwiers L.-H."/>
            <person name="Turgeon B."/>
            <person name="Goodwin S."/>
            <person name="Spatafora J."/>
            <person name="Crous P."/>
            <person name="Grigoriev I."/>
        </authorList>
    </citation>
    <scope>NUCLEOTIDE SEQUENCE</scope>
    <source>
        <strain evidence="1">SCOH1-5</strain>
    </source>
</reference>
<protein>
    <submittedName>
        <fullName evidence="1">Uncharacterized protein</fullName>
    </submittedName>
</protein>
<gene>
    <name evidence="1" type="ORF">CERZMDRAFT_111123</name>
</gene>